<dbReference type="PANTHER" id="PTHR10791:SF22">
    <property type="entry name" value="BIDIRECTIONAL SUGAR TRANSPORTER SWEET11"/>
    <property type="match status" value="1"/>
</dbReference>
<feature type="transmembrane region" description="Helical" evidence="11">
    <location>
        <begin position="167"/>
        <end position="187"/>
    </location>
</feature>
<dbReference type="OMA" id="LVGIMNV"/>
<dbReference type="GO" id="GO:0005886">
    <property type="term" value="C:plasma membrane"/>
    <property type="evidence" value="ECO:0007669"/>
    <property type="project" value="UniProtKB-SubCell"/>
</dbReference>
<feature type="transmembrane region" description="Helical" evidence="11">
    <location>
        <begin position="134"/>
        <end position="155"/>
    </location>
</feature>
<accession>A0A0K9NMZ9</accession>
<comment type="function">
    <text evidence="10">Mediates both low-affinity uptake and efflux of sugar across the plasma membrane.</text>
</comment>
<dbReference type="Proteomes" id="UP000036987">
    <property type="component" value="Unassembled WGS sequence"/>
</dbReference>
<dbReference type="OrthoDB" id="409725at2759"/>
<comment type="subcellular location">
    <subcellularLocation>
        <location evidence="1 11">Cell membrane</location>
        <topology evidence="1 11">Multi-pass membrane protein</topology>
    </subcellularLocation>
</comment>
<feature type="transmembrane region" description="Helical" evidence="11">
    <location>
        <begin position="72"/>
        <end position="96"/>
    </location>
</feature>
<feature type="transmembrane region" description="Helical" evidence="11">
    <location>
        <begin position="12"/>
        <end position="36"/>
    </location>
</feature>
<protein>
    <recommendedName>
        <fullName evidence="11">Bidirectional sugar transporter SWEET</fullName>
    </recommendedName>
</protein>
<keyword evidence="4" id="KW-1003">Cell membrane</keyword>
<dbReference type="EMBL" id="LFYR01001978">
    <property type="protein sequence ID" value="KMZ58111.1"/>
    <property type="molecule type" value="Genomic_DNA"/>
</dbReference>
<comment type="caution">
    <text evidence="12">The sequence shown here is derived from an EMBL/GenBank/DDBJ whole genome shotgun (WGS) entry which is preliminary data.</text>
</comment>
<evidence type="ECO:0000256" key="2">
    <source>
        <dbReference type="ARBA" id="ARBA00007809"/>
    </source>
</evidence>
<dbReference type="FunFam" id="1.20.1280.290:FF:000003">
    <property type="entry name" value="Bidirectional sugar transporter SWEET"/>
    <property type="match status" value="1"/>
</dbReference>
<dbReference type="PANTHER" id="PTHR10791">
    <property type="entry name" value="RAG1-ACTIVATING PROTEIN 1"/>
    <property type="match status" value="1"/>
</dbReference>
<dbReference type="Gene3D" id="1.20.1280.290">
    <property type="match status" value="2"/>
</dbReference>
<evidence type="ECO:0000313" key="12">
    <source>
        <dbReference type="EMBL" id="KMZ58111.1"/>
    </source>
</evidence>
<dbReference type="InterPro" id="IPR004316">
    <property type="entry name" value="SWEET_rpt"/>
</dbReference>
<evidence type="ECO:0000256" key="10">
    <source>
        <dbReference type="ARBA" id="ARBA00037238"/>
    </source>
</evidence>
<keyword evidence="13" id="KW-1185">Reference proteome</keyword>
<keyword evidence="9 11" id="KW-0472">Membrane</keyword>
<gene>
    <name evidence="12" type="ORF">ZOSMA_7G01420</name>
</gene>
<name>A0A0K9NMZ9_ZOSMR</name>
<evidence type="ECO:0000256" key="11">
    <source>
        <dbReference type="RuleBase" id="RU910715"/>
    </source>
</evidence>
<keyword evidence="5 11" id="KW-0762">Sugar transport</keyword>
<dbReference type="GO" id="GO:0008643">
    <property type="term" value="P:carbohydrate transport"/>
    <property type="evidence" value="ECO:0000318"/>
    <property type="project" value="GO_Central"/>
</dbReference>
<keyword evidence="3 11" id="KW-0813">Transport</keyword>
<evidence type="ECO:0000256" key="7">
    <source>
        <dbReference type="ARBA" id="ARBA00022737"/>
    </source>
</evidence>
<evidence type="ECO:0000256" key="3">
    <source>
        <dbReference type="ARBA" id="ARBA00022448"/>
    </source>
</evidence>
<feature type="transmembrane region" description="Helical" evidence="11">
    <location>
        <begin position="48"/>
        <end position="66"/>
    </location>
</feature>
<feature type="transmembrane region" description="Helical" evidence="11">
    <location>
        <begin position="108"/>
        <end position="128"/>
    </location>
</feature>
<comment type="function">
    <text evidence="11">Mediates both low-affinity uptake and efflux of sugar across the membrane.</text>
</comment>
<evidence type="ECO:0000313" key="13">
    <source>
        <dbReference type="Proteomes" id="UP000036987"/>
    </source>
</evidence>
<proteinExistence type="inferred from homology"/>
<organism evidence="12 13">
    <name type="scientific">Zostera marina</name>
    <name type="common">Eelgrass</name>
    <dbReference type="NCBI Taxonomy" id="29655"/>
    <lineage>
        <taxon>Eukaryota</taxon>
        <taxon>Viridiplantae</taxon>
        <taxon>Streptophyta</taxon>
        <taxon>Embryophyta</taxon>
        <taxon>Tracheophyta</taxon>
        <taxon>Spermatophyta</taxon>
        <taxon>Magnoliopsida</taxon>
        <taxon>Liliopsida</taxon>
        <taxon>Zosteraceae</taxon>
        <taxon>Zostera</taxon>
    </lineage>
</organism>
<reference evidence="13" key="1">
    <citation type="journal article" date="2016" name="Nature">
        <title>The genome of the seagrass Zostera marina reveals angiosperm adaptation to the sea.</title>
        <authorList>
            <person name="Olsen J.L."/>
            <person name="Rouze P."/>
            <person name="Verhelst B."/>
            <person name="Lin Y.-C."/>
            <person name="Bayer T."/>
            <person name="Collen J."/>
            <person name="Dattolo E."/>
            <person name="De Paoli E."/>
            <person name="Dittami S."/>
            <person name="Maumus F."/>
            <person name="Michel G."/>
            <person name="Kersting A."/>
            <person name="Lauritano C."/>
            <person name="Lohaus R."/>
            <person name="Toepel M."/>
            <person name="Tonon T."/>
            <person name="Vanneste K."/>
            <person name="Amirebrahimi M."/>
            <person name="Brakel J."/>
            <person name="Bostroem C."/>
            <person name="Chovatia M."/>
            <person name="Grimwood J."/>
            <person name="Jenkins J.W."/>
            <person name="Jueterbock A."/>
            <person name="Mraz A."/>
            <person name="Stam W.T."/>
            <person name="Tice H."/>
            <person name="Bornberg-Bauer E."/>
            <person name="Green P.J."/>
            <person name="Pearson G.A."/>
            <person name="Procaccini G."/>
            <person name="Duarte C.M."/>
            <person name="Schmutz J."/>
            <person name="Reusch T.B.H."/>
            <person name="Van de Peer Y."/>
        </authorList>
    </citation>
    <scope>NUCLEOTIDE SEQUENCE [LARGE SCALE GENOMIC DNA]</scope>
    <source>
        <strain evidence="13">cv. Finnish</strain>
    </source>
</reference>
<evidence type="ECO:0000256" key="4">
    <source>
        <dbReference type="ARBA" id="ARBA00022475"/>
    </source>
</evidence>
<sequence>MVGLDPRHPWVFIFAILGNIISFMVFLSPIRTFVGIFKKKSTEGFSSVPYVVSIFSALLWIFYAVLKPSDSMVILVINSLGLFIMTLYLVIFIIYADHKSRISSLTQFLGLNVCGFGIIILIILLAFHDTKTRVNVLGWICFSFSVAVFAAPLSIVSRVIKTKSVEFMPFLLTLFLTLSAVTWFFYGMLIKDYYVAAPNVLGFLLGMTQMVVYMCFRNSTKKPMIIVDVPAACAEKCSDIVVDIVNFGTPTVEPSSVVEVVVLHDSSHTDHSINTPQYDQEIITTVSAVPTMP</sequence>
<evidence type="ECO:0000256" key="5">
    <source>
        <dbReference type="ARBA" id="ARBA00022597"/>
    </source>
</evidence>
<evidence type="ECO:0000256" key="6">
    <source>
        <dbReference type="ARBA" id="ARBA00022692"/>
    </source>
</evidence>
<dbReference type="InterPro" id="IPR047664">
    <property type="entry name" value="SWEET"/>
</dbReference>
<dbReference type="FunFam" id="1.20.1280.290:FF:000001">
    <property type="entry name" value="Bidirectional sugar transporter SWEET"/>
    <property type="match status" value="1"/>
</dbReference>
<dbReference type="GO" id="GO:0051119">
    <property type="term" value="F:sugar transmembrane transporter activity"/>
    <property type="evidence" value="ECO:0000318"/>
    <property type="project" value="GO_Central"/>
</dbReference>
<dbReference type="STRING" id="29655.A0A0K9NMZ9"/>
<keyword evidence="6 11" id="KW-0812">Transmembrane</keyword>
<dbReference type="Pfam" id="PF03083">
    <property type="entry name" value="MtN3_slv"/>
    <property type="match status" value="2"/>
</dbReference>
<dbReference type="AlphaFoldDB" id="A0A0K9NMZ9"/>
<keyword evidence="7" id="KW-0677">Repeat</keyword>
<evidence type="ECO:0000256" key="1">
    <source>
        <dbReference type="ARBA" id="ARBA00004651"/>
    </source>
</evidence>
<comment type="similarity">
    <text evidence="2 11">Belongs to the SWEET sugar transporter family.</text>
</comment>
<feature type="transmembrane region" description="Helical" evidence="11">
    <location>
        <begin position="193"/>
        <end position="216"/>
    </location>
</feature>
<evidence type="ECO:0000256" key="8">
    <source>
        <dbReference type="ARBA" id="ARBA00022989"/>
    </source>
</evidence>
<dbReference type="GO" id="GO:0016020">
    <property type="term" value="C:membrane"/>
    <property type="evidence" value="ECO:0000318"/>
    <property type="project" value="GO_Central"/>
</dbReference>
<evidence type="ECO:0000256" key="9">
    <source>
        <dbReference type="ARBA" id="ARBA00023136"/>
    </source>
</evidence>
<keyword evidence="8 11" id="KW-1133">Transmembrane helix</keyword>